<keyword evidence="9" id="KW-1185">Reference proteome</keyword>
<dbReference type="CDD" id="cd17330">
    <property type="entry name" value="MFS_SLC46_TetA_like"/>
    <property type="match status" value="1"/>
</dbReference>
<feature type="transmembrane region" description="Helical" evidence="6">
    <location>
        <begin position="462"/>
        <end position="481"/>
    </location>
</feature>
<evidence type="ECO:0000256" key="4">
    <source>
        <dbReference type="ARBA" id="ARBA00022989"/>
    </source>
</evidence>
<feature type="transmembrane region" description="Helical" evidence="6">
    <location>
        <begin position="353"/>
        <end position="371"/>
    </location>
</feature>
<evidence type="ECO:0000256" key="1">
    <source>
        <dbReference type="ARBA" id="ARBA00004141"/>
    </source>
</evidence>
<evidence type="ECO:0000313" key="9">
    <source>
        <dbReference type="Proteomes" id="UP000054018"/>
    </source>
</evidence>
<accession>A0A0C9ZG50</accession>
<evidence type="ECO:0000256" key="3">
    <source>
        <dbReference type="ARBA" id="ARBA00022692"/>
    </source>
</evidence>
<keyword evidence="4 6" id="KW-1133">Transmembrane helix</keyword>
<feature type="transmembrane region" description="Helical" evidence="6">
    <location>
        <begin position="76"/>
        <end position="98"/>
    </location>
</feature>
<feature type="transmembrane region" description="Helical" evidence="6">
    <location>
        <begin position="210"/>
        <end position="232"/>
    </location>
</feature>
<keyword evidence="2" id="KW-0813">Transport</keyword>
<feature type="domain" description="Major facilitator superfamily (MFS) profile" evidence="7">
    <location>
        <begin position="38"/>
        <end position="484"/>
    </location>
</feature>
<dbReference type="InterPro" id="IPR020846">
    <property type="entry name" value="MFS_dom"/>
</dbReference>
<feature type="transmembrane region" description="Helical" evidence="6">
    <location>
        <begin position="433"/>
        <end position="456"/>
    </location>
</feature>
<feature type="transmembrane region" description="Helical" evidence="6">
    <location>
        <begin position="277"/>
        <end position="310"/>
    </location>
</feature>
<dbReference type="InterPro" id="IPR036259">
    <property type="entry name" value="MFS_trans_sf"/>
</dbReference>
<feature type="transmembrane region" description="Helical" evidence="6">
    <location>
        <begin position="134"/>
        <end position="155"/>
    </location>
</feature>
<proteinExistence type="predicted"/>
<evidence type="ECO:0000256" key="5">
    <source>
        <dbReference type="ARBA" id="ARBA00023136"/>
    </source>
</evidence>
<dbReference type="PROSITE" id="PS50850">
    <property type="entry name" value="MFS"/>
    <property type="match status" value="1"/>
</dbReference>
<dbReference type="InterPro" id="IPR011701">
    <property type="entry name" value="MFS"/>
</dbReference>
<comment type="subcellular location">
    <subcellularLocation>
        <location evidence="1">Membrane</location>
        <topology evidence="1">Multi-pass membrane protein</topology>
    </subcellularLocation>
</comment>
<name>A0A0C9ZG50_9AGAM</name>
<reference evidence="8 9" key="1">
    <citation type="submission" date="2014-04" db="EMBL/GenBank/DDBJ databases">
        <authorList>
            <consortium name="DOE Joint Genome Institute"/>
            <person name="Kuo A."/>
            <person name="Kohler A."/>
            <person name="Costa M.D."/>
            <person name="Nagy L.G."/>
            <person name="Floudas D."/>
            <person name="Copeland A."/>
            <person name="Barry K.W."/>
            <person name="Cichocki N."/>
            <person name="Veneault-Fourrey C."/>
            <person name="LaButti K."/>
            <person name="Lindquist E.A."/>
            <person name="Lipzen A."/>
            <person name="Lundell T."/>
            <person name="Morin E."/>
            <person name="Murat C."/>
            <person name="Sun H."/>
            <person name="Tunlid A."/>
            <person name="Henrissat B."/>
            <person name="Grigoriev I.V."/>
            <person name="Hibbett D.S."/>
            <person name="Martin F."/>
            <person name="Nordberg H.P."/>
            <person name="Cantor M.N."/>
            <person name="Hua S.X."/>
        </authorList>
    </citation>
    <scope>NUCLEOTIDE SEQUENCE [LARGE SCALE GENOMIC DNA]</scope>
    <source>
        <strain evidence="8 9">441</strain>
    </source>
</reference>
<evidence type="ECO:0000313" key="8">
    <source>
        <dbReference type="EMBL" id="KIK24939.1"/>
    </source>
</evidence>
<dbReference type="AlphaFoldDB" id="A0A0C9ZG50"/>
<dbReference type="GO" id="GO:0016020">
    <property type="term" value="C:membrane"/>
    <property type="evidence" value="ECO:0007669"/>
    <property type="project" value="UniProtKB-SubCell"/>
</dbReference>
<dbReference type="Gene3D" id="1.20.1250.20">
    <property type="entry name" value="MFS general substrate transporter like domains"/>
    <property type="match status" value="1"/>
</dbReference>
<keyword evidence="3 6" id="KW-0812">Transmembrane</keyword>
<feature type="transmembrane region" description="Helical" evidence="6">
    <location>
        <begin position="167"/>
        <end position="190"/>
    </location>
</feature>
<dbReference type="Proteomes" id="UP000054018">
    <property type="component" value="Unassembled WGS sequence"/>
</dbReference>
<dbReference type="EMBL" id="KN833712">
    <property type="protein sequence ID" value="KIK24939.1"/>
    <property type="molecule type" value="Genomic_DNA"/>
</dbReference>
<dbReference type="SUPFAM" id="SSF103473">
    <property type="entry name" value="MFS general substrate transporter"/>
    <property type="match status" value="1"/>
</dbReference>
<reference evidence="9" key="2">
    <citation type="submission" date="2015-01" db="EMBL/GenBank/DDBJ databases">
        <title>Evolutionary Origins and Diversification of the Mycorrhizal Mutualists.</title>
        <authorList>
            <consortium name="DOE Joint Genome Institute"/>
            <consortium name="Mycorrhizal Genomics Consortium"/>
            <person name="Kohler A."/>
            <person name="Kuo A."/>
            <person name="Nagy L.G."/>
            <person name="Floudas D."/>
            <person name="Copeland A."/>
            <person name="Barry K.W."/>
            <person name="Cichocki N."/>
            <person name="Veneault-Fourrey C."/>
            <person name="LaButti K."/>
            <person name="Lindquist E.A."/>
            <person name="Lipzen A."/>
            <person name="Lundell T."/>
            <person name="Morin E."/>
            <person name="Murat C."/>
            <person name="Riley R."/>
            <person name="Ohm R."/>
            <person name="Sun H."/>
            <person name="Tunlid A."/>
            <person name="Henrissat B."/>
            <person name="Grigoriev I.V."/>
            <person name="Hibbett D.S."/>
            <person name="Martin F."/>
        </authorList>
    </citation>
    <scope>NUCLEOTIDE SEQUENCE [LARGE SCALE GENOMIC DNA]</scope>
    <source>
        <strain evidence="9">441</strain>
    </source>
</reference>
<evidence type="ECO:0000259" key="7">
    <source>
        <dbReference type="PROSITE" id="PS50850"/>
    </source>
</evidence>
<sequence>MTPDDEIVHDEACPLLPHSHAESQAPSQASPTPLPLGQLAALCAVRLVDPIAFTQLFPYVNDFMSDLHLTDDPSRIGFYSGLVESTFALSQLCSIYLWAKLSDKIGRKPVILTGTLGTATTTLAFGLSTSLTGILSARCLGGLFSGNIAVIHSVVGEITDSTNQARAIPIYALMWQVGSVVGPLIGGTFSHAASKYPDLLGYDIFERHPYFFPCLVSAVIALVGVLLGFVFLQETLPSKCRRNNEKKCSSLGSSGPIPDVELPTLEPKSMSFKEVLVYPAISALVASGFSLSFLATSFDVVFVLFCYSSVQSGGLAFSASKIGWSLAISGGISSGLQMFFMPYLLRTFDCAKMYVFSMGMWPFAYFCLPFLNLIARWGSTEDGELNANAAAVLWVGIAIALGLSRIGVLAFSTSMILVKEHAPIPGALSQSNGIVQFAMCFARSFAPFLVSSLFALSIDNNLLGGYLWVIVMICLSTFISIDCRRILLHSKKTIS</sequence>
<dbReference type="PANTHER" id="PTHR23504:SF15">
    <property type="entry name" value="MAJOR FACILITATOR SUPERFAMILY (MFS) PROFILE DOMAIN-CONTAINING PROTEIN"/>
    <property type="match status" value="1"/>
</dbReference>
<dbReference type="GO" id="GO:0022857">
    <property type="term" value="F:transmembrane transporter activity"/>
    <property type="evidence" value="ECO:0007669"/>
    <property type="project" value="InterPro"/>
</dbReference>
<evidence type="ECO:0000256" key="6">
    <source>
        <dbReference type="SAM" id="Phobius"/>
    </source>
</evidence>
<feature type="transmembrane region" description="Helical" evidence="6">
    <location>
        <begin position="322"/>
        <end position="341"/>
    </location>
</feature>
<feature type="transmembrane region" description="Helical" evidence="6">
    <location>
        <begin position="110"/>
        <end position="128"/>
    </location>
</feature>
<dbReference type="OrthoDB" id="419616at2759"/>
<feature type="transmembrane region" description="Helical" evidence="6">
    <location>
        <begin position="391"/>
        <end position="412"/>
    </location>
</feature>
<dbReference type="PANTHER" id="PTHR23504">
    <property type="entry name" value="MAJOR FACILITATOR SUPERFAMILY DOMAIN-CONTAINING PROTEIN 10"/>
    <property type="match status" value="1"/>
</dbReference>
<dbReference type="Pfam" id="PF07690">
    <property type="entry name" value="MFS_1"/>
    <property type="match status" value="1"/>
</dbReference>
<dbReference type="HOGENOM" id="CLU_001265_54_6_1"/>
<gene>
    <name evidence="8" type="ORF">PISMIDRAFT_677717</name>
</gene>
<keyword evidence="5 6" id="KW-0472">Membrane</keyword>
<protein>
    <recommendedName>
        <fullName evidence="7">Major facilitator superfamily (MFS) profile domain-containing protein</fullName>
    </recommendedName>
</protein>
<organism evidence="8 9">
    <name type="scientific">Pisolithus microcarpus 441</name>
    <dbReference type="NCBI Taxonomy" id="765257"/>
    <lineage>
        <taxon>Eukaryota</taxon>
        <taxon>Fungi</taxon>
        <taxon>Dikarya</taxon>
        <taxon>Basidiomycota</taxon>
        <taxon>Agaricomycotina</taxon>
        <taxon>Agaricomycetes</taxon>
        <taxon>Agaricomycetidae</taxon>
        <taxon>Boletales</taxon>
        <taxon>Sclerodermatineae</taxon>
        <taxon>Pisolithaceae</taxon>
        <taxon>Pisolithus</taxon>
    </lineage>
</organism>
<evidence type="ECO:0000256" key="2">
    <source>
        <dbReference type="ARBA" id="ARBA00022448"/>
    </source>
</evidence>